<dbReference type="EMBL" id="JQIF01000005">
    <property type="protein sequence ID" value="KGJ54905.1"/>
    <property type="molecule type" value="Genomic_DNA"/>
</dbReference>
<feature type="domain" description="D-isomer specific 2-hydroxyacid dehydrogenase catalytic" evidence="5">
    <location>
        <begin position="16"/>
        <end position="304"/>
    </location>
</feature>
<feature type="domain" description="D-isomer specific 2-hydroxyacid dehydrogenase NAD-binding" evidence="6">
    <location>
        <begin position="113"/>
        <end position="285"/>
    </location>
</feature>
<dbReference type="SUPFAM" id="SSF52283">
    <property type="entry name" value="Formate/glycerate dehydrogenase catalytic domain-like"/>
    <property type="match status" value="1"/>
</dbReference>
<dbReference type="SUPFAM" id="SSF51735">
    <property type="entry name" value="NAD(P)-binding Rossmann-fold domains"/>
    <property type="match status" value="1"/>
</dbReference>
<protein>
    <submittedName>
        <fullName evidence="7">2-hydroxyacid dehydrogenase</fullName>
    </submittedName>
</protein>
<accession>A0A099IB89</accession>
<comment type="similarity">
    <text evidence="1 4">Belongs to the D-isomer specific 2-hydroxyacid dehydrogenase family.</text>
</comment>
<keyword evidence="2 4" id="KW-0560">Oxidoreductase</keyword>
<dbReference type="GO" id="GO:0005829">
    <property type="term" value="C:cytosol"/>
    <property type="evidence" value="ECO:0007669"/>
    <property type="project" value="TreeGrafter"/>
</dbReference>
<dbReference type="RefSeq" id="WP_044903463.1">
    <property type="nucleotide sequence ID" value="NZ_JQIF01000005.1"/>
</dbReference>
<evidence type="ECO:0000256" key="1">
    <source>
        <dbReference type="ARBA" id="ARBA00005854"/>
    </source>
</evidence>
<dbReference type="PANTHER" id="PTHR10996:SF178">
    <property type="entry name" value="2-HYDROXYACID DEHYDROGENASE YGL185C-RELATED"/>
    <property type="match status" value="1"/>
</dbReference>
<dbReference type="InterPro" id="IPR006140">
    <property type="entry name" value="D-isomer_DH_NAD-bd"/>
</dbReference>
<evidence type="ECO:0000259" key="6">
    <source>
        <dbReference type="Pfam" id="PF02826"/>
    </source>
</evidence>
<evidence type="ECO:0000259" key="5">
    <source>
        <dbReference type="Pfam" id="PF00389"/>
    </source>
</evidence>
<dbReference type="Pfam" id="PF02826">
    <property type="entry name" value="2-Hacid_dh_C"/>
    <property type="match status" value="1"/>
</dbReference>
<dbReference type="GO" id="GO:0051287">
    <property type="term" value="F:NAD binding"/>
    <property type="evidence" value="ECO:0007669"/>
    <property type="project" value="InterPro"/>
</dbReference>
<dbReference type="GO" id="GO:0030267">
    <property type="term" value="F:glyoxylate reductase (NADPH) activity"/>
    <property type="evidence" value="ECO:0007669"/>
    <property type="project" value="TreeGrafter"/>
</dbReference>
<organism evidence="7 8">
    <name type="scientific">Clostridium innocuum</name>
    <dbReference type="NCBI Taxonomy" id="1522"/>
    <lineage>
        <taxon>Bacteria</taxon>
        <taxon>Bacillati</taxon>
        <taxon>Bacillota</taxon>
        <taxon>Clostridia</taxon>
        <taxon>Eubacteriales</taxon>
        <taxon>Clostridiaceae</taxon>
        <taxon>Clostridium</taxon>
    </lineage>
</organism>
<name>A0A099IB89_CLOIN</name>
<dbReference type="AlphaFoldDB" id="A0A099IB89"/>
<dbReference type="InterPro" id="IPR029753">
    <property type="entry name" value="D-isomer_DH_CS"/>
</dbReference>
<dbReference type="Pfam" id="PF00389">
    <property type="entry name" value="2-Hacid_dh"/>
    <property type="match status" value="1"/>
</dbReference>
<dbReference type="PANTHER" id="PTHR10996">
    <property type="entry name" value="2-HYDROXYACID DEHYDROGENASE-RELATED"/>
    <property type="match status" value="1"/>
</dbReference>
<dbReference type="InterPro" id="IPR029752">
    <property type="entry name" value="D-isomer_DH_CS1"/>
</dbReference>
<dbReference type="InterPro" id="IPR036291">
    <property type="entry name" value="NAD(P)-bd_dom_sf"/>
</dbReference>
<evidence type="ECO:0000256" key="4">
    <source>
        <dbReference type="RuleBase" id="RU003719"/>
    </source>
</evidence>
<evidence type="ECO:0000256" key="2">
    <source>
        <dbReference type="ARBA" id="ARBA00023002"/>
    </source>
</evidence>
<evidence type="ECO:0000313" key="7">
    <source>
        <dbReference type="EMBL" id="KGJ54905.1"/>
    </source>
</evidence>
<dbReference type="PROSITE" id="PS00670">
    <property type="entry name" value="D_2_HYDROXYACID_DH_2"/>
    <property type="match status" value="1"/>
</dbReference>
<evidence type="ECO:0000313" key="8">
    <source>
        <dbReference type="Proteomes" id="UP000030008"/>
    </source>
</evidence>
<evidence type="ECO:0000256" key="3">
    <source>
        <dbReference type="ARBA" id="ARBA00023027"/>
    </source>
</evidence>
<dbReference type="PROSITE" id="PS00065">
    <property type="entry name" value="D_2_HYDROXYACID_DH_1"/>
    <property type="match status" value="1"/>
</dbReference>
<dbReference type="Proteomes" id="UP000030008">
    <property type="component" value="Unassembled WGS sequence"/>
</dbReference>
<dbReference type="CDD" id="cd12172">
    <property type="entry name" value="PGDH_like_2"/>
    <property type="match status" value="1"/>
</dbReference>
<dbReference type="Gene3D" id="3.40.50.720">
    <property type="entry name" value="NAD(P)-binding Rossmann-like Domain"/>
    <property type="match status" value="2"/>
</dbReference>
<sequence>MKKVLITPRSFGKYNREELIEKLRQHGIEPVFNPYGTIMNEQQMRSALQDMDGLIVGVDPVSEEALRQAPRLRAIAKYGVGIDNIACAYAQENNIAISRTVNANANAVADYAMTLLMSVARRVVEIDEGCHHNDWSKKEALDIYGKTIGVLGLGAIGKGVVQRASGFDMRIYGYDIMRDDAFLNKYNVCFTDVDTIIRECDFISLHLPLTQETRHILNKENLKRAKSNLIIVNTARGGLLDEDALYELLKKRKLYGLGLDVFEQEPPQNSKLLTLPNVIVSSHTAASTQEAINAMSRMAVENLICSLEA</sequence>
<dbReference type="InterPro" id="IPR006139">
    <property type="entry name" value="D-isomer_2_OHA_DH_cat_dom"/>
</dbReference>
<reference evidence="7 8" key="1">
    <citation type="submission" date="2014-08" db="EMBL/GenBank/DDBJ databases">
        <title>Clostridium innocuum, an unnegligible vancomycin-resistant pathogen causing extra-intestinal infections.</title>
        <authorList>
            <person name="Feng Y."/>
            <person name="Chiu C.-H."/>
        </authorList>
    </citation>
    <scope>NUCLEOTIDE SEQUENCE [LARGE SCALE GENOMIC DNA]</scope>
    <source>
        <strain evidence="7 8">AN88</strain>
    </source>
</reference>
<comment type="caution">
    <text evidence="7">The sequence shown here is derived from an EMBL/GenBank/DDBJ whole genome shotgun (WGS) entry which is preliminary data.</text>
</comment>
<dbReference type="FunFam" id="3.40.50.720:FF:000203">
    <property type="entry name" value="D-3-phosphoglycerate dehydrogenase (SerA)"/>
    <property type="match status" value="1"/>
</dbReference>
<keyword evidence="3" id="KW-0520">NAD</keyword>
<dbReference type="GO" id="GO:0016618">
    <property type="term" value="F:hydroxypyruvate reductase [NAD(P)H] activity"/>
    <property type="evidence" value="ECO:0007669"/>
    <property type="project" value="TreeGrafter"/>
</dbReference>
<dbReference type="InterPro" id="IPR050223">
    <property type="entry name" value="D-isomer_2-hydroxyacid_DH"/>
</dbReference>
<dbReference type="PROSITE" id="PS00671">
    <property type="entry name" value="D_2_HYDROXYACID_DH_3"/>
    <property type="match status" value="1"/>
</dbReference>
<proteinExistence type="inferred from homology"/>
<gene>
    <name evidence="7" type="ORF">CIAN88_01105</name>
</gene>